<proteinExistence type="predicted"/>
<accession>A0A8J2BKE1</accession>
<protein>
    <submittedName>
        <fullName evidence="1">Uncharacterized protein</fullName>
    </submittedName>
</protein>
<name>A0A8J2BKE1_9BACT</name>
<reference evidence="1" key="1">
    <citation type="submission" date="2021-02" db="EMBL/GenBank/DDBJ databases">
        <authorList>
            <person name="Cremers G."/>
            <person name="Picone N."/>
        </authorList>
    </citation>
    <scope>NUCLEOTIDE SEQUENCE</scope>
    <source>
        <strain evidence="1">PQ17</strain>
    </source>
</reference>
<evidence type="ECO:0000313" key="1">
    <source>
        <dbReference type="EMBL" id="CAF0696005.1"/>
    </source>
</evidence>
<dbReference type="Proteomes" id="UP000663859">
    <property type="component" value="Unassembled WGS sequence"/>
</dbReference>
<dbReference type="AlphaFoldDB" id="A0A8J2BKE1"/>
<organism evidence="1 2">
    <name type="scientific">Candidatus Methylacidithermus pantelleriae</name>
    <dbReference type="NCBI Taxonomy" id="2744239"/>
    <lineage>
        <taxon>Bacteria</taxon>
        <taxon>Pseudomonadati</taxon>
        <taxon>Verrucomicrobiota</taxon>
        <taxon>Methylacidiphilae</taxon>
        <taxon>Methylacidiphilales</taxon>
        <taxon>Methylacidiphilaceae</taxon>
        <taxon>Candidatus Methylacidithermus</taxon>
    </lineage>
</organism>
<sequence length="97" mass="11056">MKPPDGVSRIAARLNRKNGQLVLVRSYQYGEKVFLSGYRFSGIAGTSAIHWHLCGASLGELLREGFLAWARFQQRCGRMKNDSRDELCRGVRERAKR</sequence>
<dbReference type="EMBL" id="CAJNOB010000012">
    <property type="protein sequence ID" value="CAF0696005.1"/>
    <property type="molecule type" value="Genomic_DNA"/>
</dbReference>
<gene>
    <name evidence="1" type="ORF">MPNT_20084</name>
</gene>
<keyword evidence="2" id="KW-1185">Reference proteome</keyword>
<comment type="caution">
    <text evidence="1">The sequence shown here is derived from an EMBL/GenBank/DDBJ whole genome shotgun (WGS) entry which is preliminary data.</text>
</comment>
<evidence type="ECO:0000313" key="2">
    <source>
        <dbReference type="Proteomes" id="UP000663859"/>
    </source>
</evidence>